<keyword evidence="2" id="KW-0812">Transmembrane</keyword>
<feature type="region of interest" description="Disordered" evidence="1">
    <location>
        <begin position="168"/>
        <end position="189"/>
    </location>
</feature>
<proteinExistence type="predicted"/>
<sequence length="189" mass="20958">MVIRDKSHETILYQSVRSNQETPVARSSTFRMHYTLSMLTLTRYAVSVVIVLLSIATASVSTAQFVPRSRPPSLQSYYMTSIHEVLSDPGHYQFRIVRIRGVVQTITQVPQPTACGLGVAYEIHVKDESGELKVIDLGPCGRGNRGLVLSETLVGGEQIDALIHVSFTNHPSESPNPPEGLLQWLERTE</sequence>
<keyword evidence="2" id="KW-1133">Transmembrane helix</keyword>
<gene>
    <name evidence="3" type="ORF">COMA2_20412</name>
</gene>
<dbReference type="Proteomes" id="UP000198736">
    <property type="component" value="Unassembled WGS sequence"/>
</dbReference>
<keyword evidence="2" id="KW-0472">Membrane</keyword>
<name>A0A0S4LIH1_9BACT</name>
<evidence type="ECO:0000256" key="1">
    <source>
        <dbReference type="SAM" id="MobiDB-lite"/>
    </source>
</evidence>
<protein>
    <submittedName>
        <fullName evidence="3">Uncharacterized protein</fullName>
    </submittedName>
</protein>
<dbReference type="EMBL" id="CZPZ01000012">
    <property type="protein sequence ID" value="CUS35723.1"/>
    <property type="molecule type" value="Genomic_DNA"/>
</dbReference>
<feature type="transmembrane region" description="Helical" evidence="2">
    <location>
        <begin position="44"/>
        <end position="66"/>
    </location>
</feature>
<organism evidence="3 4">
    <name type="scientific">Candidatus Nitrospira nitrificans</name>
    <dbReference type="NCBI Taxonomy" id="1742973"/>
    <lineage>
        <taxon>Bacteria</taxon>
        <taxon>Pseudomonadati</taxon>
        <taxon>Nitrospirota</taxon>
        <taxon>Nitrospiria</taxon>
        <taxon>Nitrospirales</taxon>
        <taxon>Nitrospiraceae</taxon>
        <taxon>Nitrospira</taxon>
    </lineage>
</organism>
<dbReference type="AlphaFoldDB" id="A0A0S4LIH1"/>
<evidence type="ECO:0000313" key="3">
    <source>
        <dbReference type="EMBL" id="CUS35723.1"/>
    </source>
</evidence>
<reference evidence="4" key="1">
    <citation type="submission" date="2015-10" db="EMBL/GenBank/DDBJ databases">
        <authorList>
            <person name="Luecker S."/>
            <person name="Luecker S."/>
        </authorList>
    </citation>
    <scope>NUCLEOTIDE SEQUENCE [LARGE SCALE GENOMIC DNA]</scope>
</reference>
<evidence type="ECO:0000313" key="4">
    <source>
        <dbReference type="Proteomes" id="UP000198736"/>
    </source>
</evidence>
<keyword evidence="4" id="KW-1185">Reference proteome</keyword>
<accession>A0A0S4LIH1</accession>
<evidence type="ECO:0000256" key="2">
    <source>
        <dbReference type="SAM" id="Phobius"/>
    </source>
</evidence>